<accession>A0AAV1SCG1</accession>
<dbReference type="Proteomes" id="UP001314170">
    <property type="component" value="Unassembled WGS sequence"/>
</dbReference>
<dbReference type="EC" id="3.1.2.20" evidence="8"/>
<comment type="caution">
    <text evidence="10">The sequence shown here is derived from an EMBL/GenBank/DDBJ whole genome shotgun (WGS) entry which is preliminary data.</text>
</comment>
<dbReference type="EMBL" id="CAWUPB010001173">
    <property type="protein sequence ID" value="CAK7348091.1"/>
    <property type="molecule type" value="Genomic_DNA"/>
</dbReference>
<dbReference type="GO" id="GO:0047617">
    <property type="term" value="F:fatty acyl-CoA hydrolase activity"/>
    <property type="evidence" value="ECO:0007669"/>
    <property type="project" value="UniProtKB-EC"/>
</dbReference>
<keyword evidence="5" id="KW-0378">Hydrolase</keyword>
<evidence type="ECO:0000259" key="9">
    <source>
        <dbReference type="PROSITE" id="PS50042"/>
    </source>
</evidence>
<dbReference type="InterPro" id="IPR003703">
    <property type="entry name" value="Acyl_CoA_thio"/>
</dbReference>
<proteinExistence type="inferred from homology"/>
<evidence type="ECO:0000256" key="8">
    <source>
        <dbReference type="ARBA" id="ARBA00038894"/>
    </source>
</evidence>
<evidence type="ECO:0000313" key="11">
    <source>
        <dbReference type="Proteomes" id="UP001314170"/>
    </source>
</evidence>
<dbReference type="GO" id="GO:0005782">
    <property type="term" value="C:peroxisomal matrix"/>
    <property type="evidence" value="ECO:0007669"/>
    <property type="project" value="UniProtKB-SubCell"/>
</dbReference>
<dbReference type="CDD" id="cd03444">
    <property type="entry name" value="Thioesterase_II_repeat1"/>
    <property type="match status" value="1"/>
</dbReference>
<dbReference type="PROSITE" id="PS00888">
    <property type="entry name" value="CNMP_BINDING_1"/>
    <property type="match status" value="1"/>
</dbReference>
<evidence type="ECO:0000256" key="5">
    <source>
        <dbReference type="ARBA" id="ARBA00022801"/>
    </source>
</evidence>
<keyword evidence="11" id="KW-1185">Reference proteome</keyword>
<sequence length="525" mass="58739">MRSLRDARLSHGNGGAKAWLPEAVLITESDVITSGLSISGQTGITLENVISQNKGLDQARQSHISVTTYTTSQFSMDTESVMEFLGGVPLLQRLPSSSLKKIAQLVIVKRYEERQYIIREGEAGDGIYFIWEGEAEVCGSVNAEEESRPEFQLQKYDYFGDGMSASAQQADVIALTKLVCLMLPRDHYTLLRPKSIWNADKTIESCSLVESILHLEPIETKVSLCVLKVNIFQGFTLPNAPRFGKVFGGQFVGQALAAASKTVDCLKLVHSLHAYFLLVGDVNIPIIYTVQRIRDGKSFATRKVDAIQKGNIVFTLMASFQKEEHGFDHQLVPMPAVPEPELLLSMEELREKRLTDPRLPSVWCNVVHLSYRNKVAAKEFVPWPIEIRFCEPNTNTNQTKSPPSLKYWLRAKGKLSDDQALHRCVVAYASDLIFLQVSVNPHRARGLKPSAVSLDHTMWFHRPFRADEWLLFAMVSPAAYNARGFVVGEMFNRKGEHVVSVTQEGLLRTFTTKNPATKPITASKL</sequence>
<dbReference type="InterPro" id="IPR049449">
    <property type="entry name" value="TesB_ACOT8-like_N"/>
</dbReference>
<dbReference type="PROSITE" id="PS50042">
    <property type="entry name" value="CNMP_BINDING_3"/>
    <property type="match status" value="1"/>
</dbReference>
<dbReference type="InterPro" id="IPR042171">
    <property type="entry name" value="Acyl-CoA_hotdog"/>
</dbReference>
<comment type="similarity">
    <text evidence="3">Belongs to the C/M/P thioester hydrolase family.</text>
</comment>
<dbReference type="FunFam" id="2.40.160.210:FF:000003">
    <property type="entry name" value="Acyl-CoA thioesterase II"/>
    <property type="match status" value="1"/>
</dbReference>
<dbReference type="SUPFAM" id="SSF51206">
    <property type="entry name" value="cAMP-binding domain-like"/>
    <property type="match status" value="1"/>
</dbReference>
<dbReference type="InterPro" id="IPR014710">
    <property type="entry name" value="RmlC-like_jellyroll"/>
</dbReference>
<evidence type="ECO:0000313" key="10">
    <source>
        <dbReference type="EMBL" id="CAK7348091.1"/>
    </source>
</evidence>
<evidence type="ECO:0000256" key="2">
    <source>
        <dbReference type="ARBA" id="ARBA00004872"/>
    </source>
</evidence>
<dbReference type="SMART" id="SM00100">
    <property type="entry name" value="cNMP"/>
    <property type="match status" value="1"/>
</dbReference>
<feature type="domain" description="Cyclic nucleotide-binding" evidence="9">
    <location>
        <begin position="90"/>
        <end position="161"/>
    </location>
</feature>
<dbReference type="InterPro" id="IPR000595">
    <property type="entry name" value="cNMP-bd_dom"/>
</dbReference>
<name>A0AAV1SCG1_9ROSI</name>
<dbReference type="AlphaFoldDB" id="A0AAV1SCG1"/>
<comment type="subcellular location">
    <subcellularLocation>
        <location evidence="1">Peroxisome matrix</location>
    </subcellularLocation>
</comment>
<protein>
    <recommendedName>
        <fullName evidence="8">acyl-CoA hydrolase</fullName>
        <ecNumber evidence="8">3.1.2.20</ecNumber>
    </recommendedName>
</protein>
<dbReference type="GO" id="GO:0009062">
    <property type="term" value="P:fatty acid catabolic process"/>
    <property type="evidence" value="ECO:0007669"/>
    <property type="project" value="TreeGrafter"/>
</dbReference>
<dbReference type="Pfam" id="PF13622">
    <property type="entry name" value="4HBT_3"/>
    <property type="match status" value="1"/>
</dbReference>
<dbReference type="InterPro" id="IPR018490">
    <property type="entry name" value="cNMP-bd_dom_sf"/>
</dbReference>
<dbReference type="Gene3D" id="2.40.160.210">
    <property type="entry name" value="Acyl-CoA thioesterase, double hotdog domain"/>
    <property type="match status" value="1"/>
</dbReference>
<dbReference type="InterPro" id="IPR025652">
    <property type="entry name" value="TesB_C"/>
</dbReference>
<dbReference type="Pfam" id="PF00027">
    <property type="entry name" value="cNMP_binding"/>
    <property type="match status" value="1"/>
</dbReference>
<comment type="subunit">
    <text evidence="4">Homotetramer.</text>
</comment>
<comment type="catalytic activity">
    <reaction evidence="7">
        <text>a fatty acyl-CoA + H2O = a fatty acid + CoA + H(+)</text>
        <dbReference type="Rhea" id="RHEA:16781"/>
        <dbReference type="ChEBI" id="CHEBI:15377"/>
        <dbReference type="ChEBI" id="CHEBI:15378"/>
        <dbReference type="ChEBI" id="CHEBI:28868"/>
        <dbReference type="ChEBI" id="CHEBI:57287"/>
        <dbReference type="ChEBI" id="CHEBI:77636"/>
        <dbReference type="EC" id="3.1.2.20"/>
    </reaction>
</comment>
<comment type="pathway">
    <text evidence="2">Lipid metabolism; fatty acid metabolism.</text>
</comment>
<keyword evidence="6" id="KW-0443">Lipid metabolism</keyword>
<evidence type="ECO:0000256" key="7">
    <source>
        <dbReference type="ARBA" id="ARBA00035880"/>
    </source>
</evidence>
<reference evidence="10 11" key="1">
    <citation type="submission" date="2024-01" db="EMBL/GenBank/DDBJ databases">
        <authorList>
            <person name="Waweru B."/>
        </authorList>
    </citation>
    <scope>NUCLEOTIDE SEQUENCE [LARGE SCALE GENOMIC DNA]</scope>
</reference>
<dbReference type="CDD" id="cd00038">
    <property type="entry name" value="CAP_ED"/>
    <property type="match status" value="1"/>
</dbReference>
<dbReference type="Pfam" id="PF02551">
    <property type="entry name" value="Acyl_CoA_thio"/>
    <property type="match status" value="1"/>
</dbReference>
<dbReference type="InterPro" id="IPR029069">
    <property type="entry name" value="HotDog_dom_sf"/>
</dbReference>
<organism evidence="10 11">
    <name type="scientific">Dovyalis caffra</name>
    <dbReference type="NCBI Taxonomy" id="77055"/>
    <lineage>
        <taxon>Eukaryota</taxon>
        <taxon>Viridiplantae</taxon>
        <taxon>Streptophyta</taxon>
        <taxon>Embryophyta</taxon>
        <taxon>Tracheophyta</taxon>
        <taxon>Spermatophyta</taxon>
        <taxon>Magnoliopsida</taxon>
        <taxon>eudicotyledons</taxon>
        <taxon>Gunneridae</taxon>
        <taxon>Pentapetalae</taxon>
        <taxon>rosids</taxon>
        <taxon>fabids</taxon>
        <taxon>Malpighiales</taxon>
        <taxon>Salicaceae</taxon>
        <taxon>Flacourtieae</taxon>
        <taxon>Dovyalis</taxon>
    </lineage>
</organism>
<dbReference type="FunFam" id="2.60.120.10:FF:000109">
    <property type="entry name" value="Acyl-CoA thioesterase II"/>
    <property type="match status" value="1"/>
</dbReference>
<evidence type="ECO:0000256" key="3">
    <source>
        <dbReference type="ARBA" id="ARBA00006538"/>
    </source>
</evidence>
<evidence type="ECO:0000256" key="6">
    <source>
        <dbReference type="ARBA" id="ARBA00023098"/>
    </source>
</evidence>
<dbReference type="SUPFAM" id="SSF54637">
    <property type="entry name" value="Thioesterase/thiol ester dehydrase-isomerase"/>
    <property type="match status" value="2"/>
</dbReference>
<dbReference type="InterPro" id="IPR018488">
    <property type="entry name" value="cNMP-bd_CS"/>
</dbReference>
<gene>
    <name evidence="10" type="ORF">DCAF_LOCUS20784</name>
</gene>
<dbReference type="PANTHER" id="PTHR11066">
    <property type="entry name" value="ACYL-COA THIOESTERASE"/>
    <property type="match status" value="1"/>
</dbReference>
<evidence type="ECO:0000256" key="1">
    <source>
        <dbReference type="ARBA" id="ARBA00004253"/>
    </source>
</evidence>
<dbReference type="PANTHER" id="PTHR11066:SF34">
    <property type="entry name" value="ACYL-COENZYME A THIOESTERASE 8"/>
    <property type="match status" value="1"/>
</dbReference>
<dbReference type="CDD" id="cd03445">
    <property type="entry name" value="Thioesterase_II_repeat2"/>
    <property type="match status" value="1"/>
</dbReference>
<dbReference type="GO" id="GO:0006637">
    <property type="term" value="P:acyl-CoA metabolic process"/>
    <property type="evidence" value="ECO:0007669"/>
    <property type="project" value="InterPro"/>
</dbReference>
<dbReference type="Gene3D" id="2.60.120.10">
    <property type="entry name" value="Jelly Rolls"/>
    <property type="match status" value="1"/>
</dbReference>
<dbReference type="NCBIfam" id="TIGR00189">
    <property type="entry name" value="tesB"/>
    <property type="match status" value="1"/>
</dbReference>
<evidence type="ECO:0000256" key="4">
    <source>
        <dbReference type="ARBA" id="ARBA00011881"/>
    </source>
</evidence>